<feature type="region of interest" description="Disordered" evidence="4">
    <location>
        <begin position="277"/>
        <end position="299"/>
    </location>
</feature>
<dbReference type="SMART" id="SM00421">
    <property type="entry name" value="HTH_LUXR"/>
    <property type="match status" value="1"/>
</dbReference>
<dbReference type="PROSITE" id="PS50043">
    <property type="entry name" value="HTH_LUXR_2"/>
    <property type="match status" value="1"/>
</dbReference>
<feature type="domain" description="HTH luxR-type" evidence="5">
    <location>
        <begin position="307"/>
        <end position="372"/>
    </location>
</feature>
<keyword evidence="3" id="KW-0804">Transcription</keyword>
<dbReference type="Pfam" id="PF13185">
    <property type="entry name" value="GAF_2"/>
    <property type="match status" value="1"/>
</dbReference>
<dbReference type="CDD" id="cd06170">
    <property type="entry name" value="LuxR_C_like"/>
    <property type="match status" value="1"/>
</dbReference>
<dbReference type="InterPro" id="IPR036388">
    <property type="entry name" value="WH-like_DNA-bd_sf"/>
</dbReference>
<name>A0ABP9Q987_9PSEU</name>
<dbReference type="SMART" id="SM00065">
    <property type="entry name" value="GAF"/>
    <property type="match status" value="1"/>
</dbReference>
<dbReference type="InterPro" id="IPR016032">
    <property type="entry name" value="Sig_transdc_resp-reg_C-effctor"/>
</dbReference>
<comment type="caution">
    <text evidence="6">The sequence shown here is derived from an EMBL/GenBank/DDBJ whole genome shotgun (WGS) entry which is preliminary data.</text>
</comment>
<keyword evidence="2" id="KW-0238">DNA-binding</keyword>
<gene>
    <name evidence="6" type="ORF">GCM10023321_38320</name>
</gene>
<dbReference type="SUPFAM" id="SSF46894">
    <property type="entry name" value="C-terminal effector domain of the bipartite response regulators"/>
    <property type="match status" value="1"/>
</dbReference>
<evidence type="ECO:0000313" key="6">
    <source>
        <dbReference type="EMBL" id="GAA5158479.1"/>
    </source>
</evidence>
<dbReference type="InterPro" id="IPR029016">
    <property type="entry name" value="GAF-like_dom_sf"/>
</dbReference>
<dbReference type="PROSITE" id="PS00622">
    <property type="entry name" value="HTH_LUXR_1"/>
    <property type="match status" value="1"/>
</dbReference>
<dbReference type="InterPro" id="IPR000792">
    <property type="entry name" value="Tscrpt_reg_LuxR_C"/>
</dbReference>
<evidence type="ECO:0000256" key="1">
    <source>
        <dbReference type="ARBA" id="ARBA00023015"/>
    </source>
</evidence>
<organism evidence="6 7">
    <name type="scientific">Pseudonocardia eucalypti</name>
    <dbReference type="NCBI Taxonomy" id="648755"/>
    <lineage>
        <taxon>Bacteria</taxon>
        <taxon>Bacillati</taxon>
        <taxon>Actinomycetota</taxon>
        <taxon>Actinomycetes</taxon>
        <taxon>Pseudonocardiales</taxon>
        <taxon>Pseudonocardiaceae</taxon>
        <taxon>Pseudonocardia</taxon>
    </lineage>
</organism>
<evidence type="ECO:0000256" key="2">
    <source>
        <dbReference type="ARBA" id="ARBA00023125"/>
    </source>
</evidence>
<dbReference type="PANTHER" id="PTHR44688:SF16">
    <property type="entry name" value="DNA-BINDING TRANSCRIPTIONAL ACTIVATOR DEVR_DOSR"/>
    <property type="match status" value="1"/>
</dbReference>
<protein>
    <recommendedName>
        <fullName evidence="5">HTH luxR-type domain-containing protein</fullName>
    </recommendedName>
</protein>
<sequence length="373" mass="40568">MAPLTTEHRDRVVALLAGLDLPDLPAPDDLVTVGDARVALDLAWRELLTSASHRVEPDHLVLLSQVRDLDQALEREALRHRDTALDRVGDALDLVAGCRTGEELLGAAARAINELGFDRGIVSRLEDSAWVAEQVYVDRDADWAREILAAGGANPPLLDGRLPETEMVRRRVGIVVRDVQHRAADLHRAIAESSRSRSYTAAPLVIGDRVVGFLHADLYYQRRDPDEFDRRMLTAYATGLSQVTGRLAALDRLNAIAAGLGQLGNLATAPGFGSSLPAGGPTKLGDATKLGEPSRLGEPRYGETLLTGPHGETLTRREVDVLRLLAAGETNQRIARKLVVSEGTVKSHVKNILRKLGAPNRVAAARIWLDRER</sequence>
<keyword evidence="7" id="KW-1185">Reference proteome</keyword>
<dbReference type="RefSeq" id="WP_345702927.1">
    <property type="nucleotide sequence ID" value="NZ_BAABJP010000015.1"/>
</dbReference>
<dbReference type="PANTHER" id="PTHR44688">
    <property type="entry name" value="DNA-BINDING TRANSCRIPTIONAL ACTIVATOR DEVR_DOSR"/>
    <property type="match status" value="1"/>
</dbReference>
<proteinExistence type="predicted"/>
<keyword evidence="1" id="KW-0805">Transcription regulation</keyword>
<dbReference type="InterPro" id="IPR003018">
    <property type="entry name" value="GAF"/>
</dbReference>
<dbReference type="Gene3D" id="1.10.10.10">
    <property type="entry name" value="Winged helix-like DNA-binding domain superfamily/Winged helix DNA-binding domain"/>
    <property type="match status" value="1"/>
</dbReference>
<reference evidence="7" key="1">
    <citation type="journal article" date="2019" name="Int. J. Syst. Evol. Microbiol.">
        <title>The Global Catalogue of Microorganisms (GCM) 10K type strain sequencing project: providing services to taxonomists for standard genome sequencing and annotation.</title>
        <authorList>
            <consortium name="The Broad Institute Genomics Platform"/>
            <consortium name="The Broad Institute Genome Sequencing Center for Infectious Disease"/>
            <person name="Wu L."/>
            <person name="Ma J."/>
        </authorList>
    </citation>
    <scope>NUCLEOTIDE SEQUENCE [LARGE SCALE GENOMIC DNA]</scope>
    <source>
        <strain evidence="7">JCM 18303</strain>
    </source>
</reference>
<evidence type="ECO:0000313" key="7">
    <source>
        <dbReference type="Proteomes" id="UP001428817"/>
    </source>
</evidence>
<dbReference type="Proteomes" id="UP001428817">
    <property type="component" value="Unassembled WGS sequence"/>
</dbReference>
<evidence type="ECO:0000259" key="5">
    <source>
        <dbReference type="PROSITE" id="PS50043"/>
    </source>
</evidence>
<dbReference type="PRINTS" id="PR00038">
    <property type="entry name" value="HTHLUXR"/>
</dbReference>
<dbReference type="Gene3D" id="3.30.450.40">
    <property type="match status" value="1"/>
</dbReference>
<dbReference type="EMBL" id="BAABJP010000015">
    <property type="protein sequence ID" value="GAA5158479.1"/>
    <property type="molecule type" value="Genomic_DNA"/>
</dbReference>
<accession>A0ABP9Q987</accession>
<evidence type="ECO:0000256" key="4">
    <source>
        <dbReference type="SAM" id="MobiDB-lite"/>
    </source>
</evidence>
<dbReference type="Pfam" id="PF00196">
    <property type="entry name" value="GerE"/>
    <property type="match status" value="1"/>
</dbReference>
<evidence type="ECO:0000256" key="3">
    <source>
        <dbReference type="ARBA" id="ARBA00023163"/>
    </source>
</evidence>
<dbReference type="SUPFAM" id="SSF55781">
    <property type="entry name" value="GAF domain-like"/>
    <property type="match status" value="1"/>
</dbReference>